<evidence type="ECO:0000313" key="2">
    <source>
        <dbReference type="Proteomes" id="UP000231436"/>
    </source>
</evidence>
<sequence>MKKSFFWAFLAIVFIGGGCVGGGEPQDIEEVASGIDRDSILFEAQKNGLIMTDEEISAMTSGGVIVDESGETPEIIERYLETDVRGWASAALADVTGGESFGIAHTQFESGLFTLISNMGNLPDPAEGYFYEGWLVRRGESMSVISTGVAEKTAEGYVNVYTSKTDLSDHDFYVLTLEPNDEDPAPAEHILEGTLR</sequence>
<gene>
    <name evidence="1" type="ORF">COV05_00945</name>
</gene>
<accession>A0A2M8LIA3</accession>
<protein>
    <recommendedName>
        <fullName evidence="3">Anti-sigma factor</fullName>
    </recommendedName>
</protein>
<comment type="caution">
    <text evidence="1">The sequence shown here is derived from an EMBL/GenBank/DDBJ whole genome shotgun (WGS) entry which is preliminary data.</text>
</comment>
<dbReference type="PROSITE" id="PS51257">
    <property type="entry name" value="PROKAR_LIPOPROTEIN"/>
    <property type="match status" value="1"/>
</dbReference>
<reference evidence="2" key="1">
    <citation type="submission" date="2017-09" db="EMBL/GenBank/DDBJ databases">
        <title>Depth-based differentiation of microbial function through sediment-hosted aquifers and enrichment of novel symbionts in the deep terrestrial subsurface.</title>
        <authorList>
            <person name="Probst A.J."/>
            <person name="Ladd B."/>
            <person name="Jarett J.K."/>
            <person name="Geller-Mcgrath D.E."/>
            <person name="Sieber C.M.K."/>
            <person name="Emerson J.B."/>
            <person name="Anantharaman K."/>
            <person name="Thomas B.C."/>
            <person name="Malmstrom R."/>
            <person name="Stieglmeier M."/>
            <person name="Klingl A."/>
            <person name="Woyke T."/>
            <person name="Ryan C.M."/>
            <person name="Banfield J.F."/>
        </authorList>
    </citation>
    <scope>NUCLEOTIDE SEQUENCE [LARGE SCALE GENOMIC DNA]</scope>
</reference>
<organism evidence="1 2">
    <name type="scientific">Candidatus Uhrbacteria bacterium CG10_big_fil_rev_8_21_14_0_10_48_16</name>
    <dbReference type="NCBI Taxonomy" id="1975038"/>
    <lineage>
        <taxon>Bacteria</taxon>
        <taxon>Candidatus Uhriibacteriota</taxon>
    </lineage>
</organism>
<proteinExistence type="predicted"/>
<evidence type="ECO:0008006" key="3">
    <source>
        <dbReference type="Google" id="ProtNLM"/>
    </source>
</evidence>
<dbReference type="AlphaFoldDB" id="A0A2M8LIA3"/>
<dbReference type="EMBL" id="PFEU01000006">
    <property type="protein sequence ID" value="PJE77162.1"/>
    <property type="molecule type" value="Genomic_DNA"/>
</dbReference>
<dbReference type="Proteomes" id="UP000231436">
    <property type="component" value="Unassembled WGS sequence"/>
</dbReference>
<evidence type="ECO:0000313" key="1">
    <source>
        <dbReference type="EMBL" id="PJE77162.1"/>
    </source>
</evidence>
<name>A0A2M8LIA3_9BACT</name>